<dbReference type="OrthoDB" id="9768177at2"/>
<keyword evidence="9" id="KW-0675">Receptor</keyword>
<dbReference type="SUPFAM" id="SSF49464">
    <property type="entry name" value="Carboxypeptidase regulatory domain-like"/>
    <property type="match status" value="1"/>
</dbReference>
<dbReference type="Pfam" id="PF07715">
    <property type="entry name" value="Plug"/>
    <property type="match status" value="1"/>
</dbReference>
<dbReference type="InterPro" id="IPR039426">
    <property type="entry name" value="TonB-dep_rcpt-like"/>
</dbReference>
<dbReference type="FunFam" id="2.170.130.10:FF:000003">
    <property type="entry name" value="SusC/RagA family TonB-linked outer membrane protein"/>
    <property type="match status" value="1"/>
</dbReference>
<dbReference type="GO" id="GO:0009279">
    <property type="term" value="C:cell outer membrane"/>
    <property type="evidence" value="ECO:0007669"/>
    <property type="project" value="UniProtKB-SubCell"/>
</dbReference>
<dbReference type="InterPro" id="IPR023996">
    <property type="entry name" value="TonB-dep_OMP_SusC/RagA"/>
</dbReference>
<proteinExistence type="inferred from homology"/>
<gene>
    <name evidence="9" type="ORF">FDK13_32305</name>
</gene>
<keyword evidence="5 7" id="KW-0472">Membrane</keyword>
<evidence type="ECO:0000256" key="5">
    <source>
        <dbReference type="ARBA" id="ARBA00023136"/>
    </source>
</evidence>
<comment type="similarity">
    <text evidence="7">Belongs to the TonB-dependent receptor family.</text>
</comment>
<protein>
    <submittedName>
        <fullName evidence="9">TonB-dependent receptor</fullName>
    </submittedName>
</protein>
<dbReference type="Pfam" id="PF13715">
    <property type="entry name" value="CarbopepD_reg_2"/>
    <property type="match status" value="1"/>
</dbReference>
<organism evidence="9 10">
    <name type="scientific">Dyadobacter frigoris</name>
    <dbReference type="NCBI Taxonomy" id="2576211"/>
    <lineage>
        <taxon>Bacteria</taxon>
        <taxon>Pseudomonadati</taxon>
        <taxon>Bacteroidota</taxon>
        <taxon>Cytophagia</taxon>
        <taxon>Cytophagales</taxon>
        <taxon>Spirosomataceae</taxon>
        <taxon>Dyadobacter</taxon>
    </lineage>
</organism>
<keyword evidence="10" id="KW-1185">Reference proteome</keyword>
<keyword evidence="6 7" id="KW-0998">Cell outer membrane</keyword>
<comment type="caution">
    <text evidence="9">The sequence shown here is derived from an EMBL/GenBank/DDBJ whole genome shotgun (WGS) entry which is preliminary data.</text>
</comment>
<dbReference type="InterPro" id="IPR037066">
    <property type="entry name" value="Plug_dom_sf"/>
</dbReference>
<evidence type="ECO:0000256" key="6">
    <source>
        <dbReference type="ARBA" id="ARBA00023237"/>
    </source>
</evidence>
<dbReference type="NCBIfam" id="TIGR04056">
    <property type="entry name" value="OMP_RagA_SusC"/>
    <property type="match status" value="1"/>
</dbReference>
<name>A0A4U6CQ00_9BACT</name>
<dbReference type="RefSeq" id="WP_137344156.1">
    <property type="nucleotide sequence ID" value="NZ_SZVO01000024.1"/>
</dbReference>
<dbReference type="InterPro" id="IPR008969">
    <property type="entry name" value="CarboxyPept-like_regulatory"/>
</dbReference>
<dbReference type="Proteomes" id="UP000304900">
    <property type="component" value="Unassembled WGS sequence"/>
</dbReference>
<sequence>MKNSTTVGGSGVYLCWHIPVAKLKKVMRFSLIVCLSVIVTAQVLNASSLKGQNLESTEIKIALKNESLINAFEQIEQHTFFKFMYRKQDVKHILDLNLKETRITVGKLLYQLLTPNGLAFKQVDNRILITPVKEASQTLTPQVNLLHNAVTPLKGKVTDVKGDILPGVSILIKGSQRGTVTDVNGTYTLDITENERSSGMTALIFSFVGYEPQEIVIGNKSVLNVVLAADTKNLEELVVVGYGTQKKTSVTAAISSMSGSDVASTPITNLSNGLGGRLSGVIFRQGSGEPGNDASSIYIRGVATTGNSQPLFIVDNIPRSFQDLDPNSVETITVLKDAAAVAPYGVAGANGVILVTTKRGKSGSPTLSYNGYVGFQNPTVLTKYPNSFEYASLLNAASKNDGLPAKYSDAQLQKFKDGSDPANYPNNNPWDLINKNNTLTSHNIEVSGGTDLVKYYGSIGYQYEAGLFGSTYQHRYNLNLNLDAQVTKTTKISLGIKGREQNNHYPSATTERMFITITNANPTWTQIYPNGLTGNLLAGLIRSDGYRKTNTNQIFSQLSIDQDLNFVPGLKVRGSVAYDPTNTFNKNWLTPISIWALDPASSQYNLSYGERSKSELSQSYNRASQITFQASLIYNRSFKKHNVGLLALFESKGNDELNFSATRRNFGLSIDELNLGSSSQADISNTGSSTKARQLGLVYRAQYDYDSKYLFEASGRYDGSYYFAPGKKFGFFPAFSVGWRLSEENFIKQNLNWVNNLKIRASYGEVGALAGSAFQYLSTYSVYGPAYVIGGNAVQGIREKAESNPNITWERAKKTDVGIEASLWKGLFTLEADYFHEKRSNMLTSPDLTVPSEYGIGLSQVNAGIMVNHGIDLSIGTSRSVNKDLKLSLTANFTYAKNSLLKVFETSSTYDNPNRRRTNRPLGTQFGYKSLGLFQATEFDESGNLKTGIATQPWGKIQPGDIRYQDMDGDGKITTNDETVIGNAGTPQIIYGIMPNVTYKSLTLNLLFQGAAKTNFYTSSYAAWAFYGGTVPVRQNLDFWSPENTDAKNPRITSAPTTNNTQVSSFWMKNSSYLRLKSAMLSYAVPSKILDKIHIQNAKVFVSGQNLLTWTKIVNYDPENVVSSGLNYPQQKVISVGLNLTF</sequence>
<reference evidence="9 10" key="1">
    <citation type="submission" date="2019-05" db="EMBL/GenBank/DDBJ databases">
        <title>Dyadobacter AR-3-8 sp. nov., isolated from arctic soil.</title>
        <authorList>
            <person name="Chaudhary D.K."/>
        </authorList>
    </citation>
    <scope>NUCLEOTIDE SEQUENCE [LARGE SCALE GENOMIC DNA]</scope>
    <source>
        <strain evidence="9 10">AR-3-8</strain>
    </source>
</reference>
<feature type="domain" description="TonB-dependent receptor plug" evidence="8">
    <location>
        <begin position="247"/>
        <end position="352"/>
    </location>
</feature>
<dbReference type="InterPro" id="IPR012910">
    <property type="entry name" value="Plug_dom"/>
</dbReference>
<dbReference type="AlphaFoldDB" id="A0A4U6CQ00"/>
<dbReference type="InterPro" id="IPR023997">
    <property type="entry name" value="TonB-dep_OMP_SusC/RagA_CS"/>
</dbReference>
<evidence type="ECO:0000256" key="7">
    <source>
        <dbReference type="PROSITE-ProRule" id="PRU01360"/>
    </source>
</evidence>
<dbReference type="EMBL" id="SZVO01000024">
    <property type="protein sequence ID" value="TKT86562.1"/>
    <property type="molecule type" value="Genomic_DNA"/>
</dbReference>
<evidence type="ECO:0000256" key="3">
    <source>
        <dbReference type="ARBA" id="ARBA00022452"/>
    </source>
</evidence>
<evidence type="ECO:0000259" key="8">
    <source>
        <dbReference type="Pfam" id="PF07715"/>
    </source>
</evidence>
<dbReference type="SUPFAM" id="SSF56935">
    <property type="entry name" value="Porins"/>
    <property type="match status" value="1"/>
</dbReference>
<dbReference type="Gene3D" id="2.60.40.1120">
    <property type="entry name" value="Carboxypeptidase-like, regulatory domain"/>
    <property type="match status" value="1"/>
</dbReference>
<dbReference type="InterPro" id="IPR036942">
    <property type="entry name" value="Beta-barrel_TonB_sf"/>
</dbReference>
<evidence type="ECO:0000313" key="9">
    <source>
        <dbReference type="EMBL" id="TKT86562.1"/>
    </source>
</evidence>
<keyword evidence="3 7" id="KW-1134">Transmembrane beta strand</keyword>
<accession>A0A4U6CQ00</accession>
<dbReference type="Gene3D" id="2.170.130.10">
    <property type="entry name" value="TonB-dependent receptor, plug domain"/>
    <property type="match status" value="1"/>
</dbReference>
<keyword evidence="4 7" id="KW-0812">Transmembrane</keyword>
<comment type="subcellular location">
    <subcellularLocation>
        <location evidence="1 7">Cell outer membrane</location>
        <topology evidence="1 7">Multi-pass membrane protein</topology>
    </subcellularLocation>
</comment>
<keyword evidence="2 7" id="KW-0813">Transport</keyword>
<evidence type="ECO:0000313" key="10">
    <source>
        <dbReference type="Proteomes" id="UP000304900"/>
    </source>
</evidence>
<dbReference type="Gene3D" id="2.40.170.20">
    <property type="entry name" value="TonB-dependent receptor, beta-barrel domain"/>
    <property type="match status" value="1"/>
</dbReference>
<evidence type="ECO:0000256" key="4">
    <source>
        <dbReference type="ARBA" id="ARBA00022692"/>
    </source>
</evidence>
<evidence type="ECO:0000256" key="1">
    <source>
        <dbReference type="ARBA" id="ARBA00004571"/>
    </source>
</evidence>
<evidence type="ECO:0000256" key="2">
    <source>
        <dbReference type="ARBA" id="ARBA00022448"/>
    </source>
</evidence>
<dbReference type="PROSITE" id="PS52016">
    <property type="entry name" value="TONB_DEPENDENT_REC_3"/>
    <property type="match status" value="1"/>
</dbReference>
<dbReference type="NCBIfam" id="TIGR04057">
    <property type="entry name" value="SusC_RagA_signa"/>
    <property type="match status" value="1"/>
</dbReference>